<accession>A0A921MVW4</accession>
<organism evidence="2 3">
    <name type="scientific">Brachybacterium massiliense</name>
    <dbReference type="NCBI Taxonomy" id="1755098"/>
    <lineage>
        <taxon>Bacteria</taxon>
        <taxon>Bacillati</taxon>
        <taxon>Actinomycetota</taxon>
        <taxon>Actinomycetes</taxon>
        <taxon>Micrococcales</taxon>
        <taxon>Dermabacteraceae</taxon>
        <taxon>Brachybacterium</taxon>
    </lineage>
</organism>
<evidence type="ECO:0000256" key="1">
    <source>
        <dbReference type="SAM" id="SignalP"/>
    </source>
</evidence>
<dbReference type="AlphaFoldDB" id="A0A921MVW4"/>
<keyword evidence="1" id="KW-0732">Signal</keyword>
<evidence type="ECO:0000313" key="2">
    <source>
        <dbReference type="EMBL" id="HJG91678.1"/>
    </source>
</evidence>
<comment type="caution">
    <text evidence="2">The sequence shown here is derived from an EMBL/GenBank/DDBJ whole genome shotgun (WGS) entry which is preliminary data.</text>
</comment>
<feature type="non-terminal residue" evidence="2">
    <location>
        <position position="266"/>
    </location>
</feature>
<reference evidence="2" key="2">
    <citation type="submission" date="2021-09" db="EMBL/GenBank/DDBJ databases">
        <authorList>
            <person name="Gilroy R."/>
        </authorList>
    </citation>
    <scope>NUCLEOTIDE SEQUENCE</scope>
    <source>
        <strain evidence="2">ChiGjej5B5-22894</strain>
    </source>
</reference>
<feature type="chain" id="PRO_5036988122" evidence="1">
    <location>
        <begin position="24"/>
        <end position="266"/>
    </location>
</feature>
<dbReference type="Gene3D" id="3.40.190.10">
    <property type="entry name" value="Periplasmic binding protein-like II"/>
    <property type="match status" value="1"/>
</dbReference>
<dbReference type="InterPro" id="IPR050490">
    <property type="entry name" value="Bact_solute-bd_prot1"/>
</dbReference>
<gene>
    <name evidence="2" type="ORF">K8V81_08120</name>
</gene>
<name>A0A921MVW4_9MICO</name>
<evidence type="ECO:0000313" key="3">
    <source>
        <dbReference type="Proteomes" id="UP000742460"/>
    </source>
</evidence>
<dbReference type="InterPro" id="IPR006059">
    <property type="entry name" value="SBP"/>
</dbReference>
<feature type="signal peptide" evidence="1">
    <location>
        <begin position="1"/>
        <end position="23"/>
    </location>
</feature>
<sequence length="266" mass="27650">MITSRRTTLTALPLAALAGTALAACGPNATRGGGGDGEGDDASLRFSWWGNPERAATTEEVIALFLEKHPEASVSAEPGDISGYFDKLATSVAAGDEPDVITMGGAYPAEYAARDVLLDLGTVEGALDLSVMDEGARTNGQVDGTQVAVTTGINAPGMIVNPAVLSEAGVEMPDPETWTWDDFAEVAAAVSESSADGIYGSGSVFTHDSIDLWARQHGQLLYTEDGEIGVDVETVRSFFEYSKMLIDTGASPGADELVELTDVGPE</sequence>
<dbReference type="PANTHER" id="PTHR43649:SF30">
    <property type="entry name" value="ABC TRANSPORTER SUBSTRATE-BINDING PROTEIN"/>
    <property type="match status" value="1"/>
</dbReference>
<dbReference type="PROSITE" id="PS51257">
    <property type="entry name" value="PROKAR_LIPOPROTEIN"/>
    <property type="match status" value="1"/>
</dbReference>
<reference evidence="2" key="1">
    <citation type="journal article" date="2021" name="PeerJ">
        <title>Extensive microbial diversity within the chicken gut microbiome revealed by metagenomics and culture.</title>
        <authorList>
            <person name="Gilroy R."/>
            <person name="Ravi A."/>
            <person name="Getino M."/>
            <person name="Pursley I."/>
            <person name="Horton D.L."/>
            <person name="Alikhan N.F."/>
            <person name="Baker D."/>
            <person name="Gharbi K."/>
            <person name="Hall N."/>
            <person name="Watson M."/>
            <person name="Adriaenssens E.M."/>
            <person name="Foster-Nyarko E."/>
            <person name="Jarju S."/>
            <person name="Secka A."/>
            <person name="Antonio M."/>
            <person name="Oren A."/>
            <person name="Chaudhuri R.R."/>
            <person name="La Ragione R."/>
            <person name="Hildebrand F."/>
            <person name="Pallen M.J."/>
        </authorList>
    </citation>
    <scope>NUCLEOTIDE SEQUENCE</scope>
    <source>
        <strain evidence="2">ChiGjej5B5-22894</strain>
    </source>
</reference>
<dbReference type="EMBL" id="DYUE01000186">
    <property type="protein sequence ID" value="HJG91678.1"/>
    <property type="molecule type" value="Genomic_DNA"/>
</dbReference>
<dbReference type="Proteomes" id="UP000742460">
    <property type="component" value="Unassembled WGS sequence"/>
</dbReference>
<dbReference type="PANTHER" id="PTHR43649">
    <property type="entry name" value="ARABINOSE-BINDING PROTEIN-RELATED"/>
    <property type="match status" value="1"/>
</dbReference>
<protein>
    <submittedName>
        <fullName evidence="2">Extracellular solute-binding protein</fullName>
    </submittedName>
</protein>
<dbReference type="Pfam" id="PF01547">
    <property type="entry name" value="SBP_bac_1"/>
    <property type="match status" value="1"/>
</dbReference>
<proteinExistence type="predicted"/>
<dbReference type="SUPFAM" id="SSF53850">
    <property type="entry name" value="Periplasmic binding protein-like II"/>
    <property type="match status" value="1"/>
</dbReference>